<feature type="region of interest" description="Disordered" evidence="1">
    <location>
        <begin position="1"/>
        <end position="22"/>
    </location>
</feature>
<evidence type="ECO:0000313" key="3">
    <source>
        <dbReference type="Proteomes" id="UP001275664"/>
    </source>
</evidence>
<evidence type="ECO:0000256" key="1">
    <source>
        <dbReference type="SAM" id="MobiDB-lite"/>
    </source>
</evidence>
<accession>A0ABU4QKH0</accession>
<evidence type="ECO:0000313" key="2">
    <source>
        <dbReference type="EMBL" id="MDX6039362.1"/>
    </source>
</evidence>
<comment type="caution">
    <text evidence="2">The sequence shown here is derived from an EMBL/GenBank/DDBJ whole genome shotgun (WGS) entry which is preliminary data.</text>
</comment>
<reference evidence="2 3" key="1">
    <citation type="submission" date="2023-11" db="EMBL/GenBank/DDBJ databases">
        <title>Scandinavium wanjuensis sp. nov., isolated from lettuce South Korea.</title>
        <authorList>
            <person name="Park J."/>
            <person name="Park S."/>
            <person name="Oh K.K."/>
            <person name="Cho G.S."/>
            <person name="Franz C.M.A.P."/>
        </authorList>
    </citation>
    <scope>NUCLEOTIDE SEQUENCE [LARGE SCALE GENOMIC DNA]</scope>
    <source>
        <strain evidence="2 3">V105_6</strain>
    </source>
</reference>
<gene>
    <name evidence="2" type="ORF">SIK69_04010</name>
</gene>
<organism evidence="2 3">
    <name type="scientific">Scandinavium lactucae</name>
    <dbReference type="NCBI Taxonomy" id="3095028"/>
    <lineage>
        <taxon>Bacteria</taxon>
        <taxon>Pseudomonadati</taxon>
        <taxon>Pseudomonadota</taxon>
        <taxon>Gammaproteobacteria</taxon>
        <taxon>Enterobacterales</taxon>
        <taxon>Enterobacteriaceae</taxon>
        <taxon>Scandinavium</taxon>
    </lineage>
</organism>
<dbReference type="Proteomes" id="UP001275664">
    <property type="component" value="Unassembled WGS sequence"/>
</dbReference>
<keyword evidence="3" id="KW-1185">Reference proteome</keyword>
<dbReference type="EMBL" id="JAWXRD010000002">
    <property type="protein sequence ID" value="MDX6039362.1"/>
    <property type="molecule type" value="Genomic_DNA"/>
</dbReference>
<protein>
    <recommendedName>
        <fullName evidence="4">Crp/Fnr family transcriptional regulator</fullName>
    </recommendedName>
</protein>
<evidence type="ECO:0008006" key="4">
    <source>
        <dbReference type="Google" id="ProtNLM"/>
    </source>
</evidence>
<proteinExistence type="predicted"/>
<name>A0ABU4QKH0_9ENTR</name>
<sequence>MFYDPPLTNVGKSSSSTTLSEDDDVTIRQGETFYAPEHALFLLKSGSIFLEAIMEDMDTMHSHVVGTLLPGDPVGILNKYIPNVHFCYRAMENCVLHKITDNFIQEAEVSSLIGLMFKALSQATLRIILSHSVVDMLRGYSRIRALIYHYMEQKQTGTLEEQKLLPFVLNRASLPKAQVETVLTSLTDRAYLDIRRGKLNAINFPLPLEFQENDKYAMPEIERTHPALHRMFDGVSFQPNVMLSK</sequence>